<dbReference type="OrthoDB" id="8642088at2"/>
<keyword evidence="1" id="KW-1133">Transmembrane helix</keyword>
<dbReference type="AlphaFoldDB" id="A0A1W6Z8Y0"/>
<proteinExistence type="predicted"/>
<keyword evidence="1" id="KW-0472">Membrane</keyword>
<sequence>MKTLIWLVFAVLSAIWTGLVVLTLQLSDWLLATVASSQVPGTYANPVPWTPPAWAEPWADTAMLESLQSTVAWLTQLINQVLPAFGGLGTVVSVVGWVIWGMVMAAMLAVALALHWAASRRNARASAQGRLVE</sequence>
<dbReference type="Proteomes" id="UP000194161">
    <property type="component" value="Chromosome"/>
</dbReference>
<organism evidence="2 3">
    <name type="scientific">Bordetella genomosp. 13</name>
    <dbReference type="NCBI Taxonomy" id="463040"/>
    <lineage>
        <taxon>Bacteria</taxon>
        <taxon>Pseudomonadati</taxon>
        <taxon>Pseudomonadota</taxon>
        <taxon>Betaproteobacteria</taxon>
        <taxon>Burkholderiales</taxon>
        <taxon>Alcaligenaceae</taxon>
        <taxon>Bordetella</taxon>
    </lineage>
</organism>
<gene>
    <name evidence="2" type="ORF">CAL15_05190</name>
</gene>
<name>A0A1W6Z8Y0_9BORD</name>
<dbReference type="EMBL" id="CP021111">
    <property type="protein sequence ID" value="ARP93833.1"/>
    <property type="molecule type" value="Genomic_DNA"/>
</dbReference>
<evidence type="ECO:0000313" key="2">
    <source>
        <dbReference type="EMBL" id="ARP93833.1"/>
    </source>
</evidence>
<dbReference type="RefSeq" id="WP_086077605.1">
    <property type="nucleotide sequence ID" value="NZ_CP021111.1"/>
</dbReference>
<evidence type="ECO:0000256" key="1">
    <source>
        <dbReference type="SAM" id="Phobius"/>
    </source>
</evidence>
<feature type="transmembrane region" description="Helical" evidence="1">
    <location>
        <begin position="97"/>
        <end position="118"/>
    </location>
</feature>
<keyword evidence="1" id="KW-0812">Transmembrane</keyword>
<evidence type="ECO:0000313" key="3">
    <source>
        <dbReference type="Proteomes" id="UP000194161"/>
    </source>
</evidence>
<protein>
    <submittedName>
        <fullName evidence="2">Uncharacterized protein</fullName>
    </submittedName>
</protein>
<reference evidence="2 3" key="1">
    <citation type="submission" date="2017-05" db="EMBL/GenBank/DDBJ databases">
        <title>Complete and WGS of Bordetella genogroups.</title>
        <authorList>
            <person name="Spilker T."/>
            <person name="LiPuma J."/>
        </authorList>
    </citation>
    <scope>NUCLEOTIDE SEQUENCE [LARGE SCALE GENOMIC DNA]</scope>
    <source>
        <strain evidence="2 3">AU7206</strain>
    </source>
</reference>
<accession>A0A1W6Z8Y0</accession>
<dbReference type="KEGG" id="bgm:CAL15_05190"/>
<keyword evidence="3" id="KW-1185">Reference proteome</keyword>